<evidence type="ECO:0000256" key="8">
    <source>
        <dbReference type="SAM" id="Phobius"/>
    </source>
</evidence>
<comment type="subcellular location">
    <subcellularLocation>
        <location evidence="1">Membrane</location>
        <topology evidence="1">Multi-pass membrane protein</topology>
    </subcellularLocation>
</comment>
<feature type="transmembrane region" description="Helical" evidence="8">
    <location>
        <begin position="264"/>
        <end position="283"/>
    </location>
</feature>
<keyword evidence="4 8" id="KW-0812">Transmembrane</keyword>
<dbReference type="Gene3D" id="1.20.1250.20">
    <property type="entry name" value="MFS general substrate transporter like domains"/>
    <property type="match status" value="1"/>
</dbReference>
<feature type="transmembrane region" description="Helical" evidence="8">
    <location>
        <begin position="439"/>
        <end position="456"/>
    </location>
</feature>
<feature type="domain" description="Major facilitator superfamily (MFS) profile" evidence="9">
    <location>
        <begin position="106"/>
        <end position="550"/>
    </location>
</feature>
<evidence type="ECO:0000256" key="2">
    <source>
        <dbReference type="ARBA" id="ARBA00008335"/>
    </source>
</evidence>
<dbReference type="InParanoid" id="A7E6N3"/>
<feature type="transmembrane region" description="Helical" evidence="8">
    <location>
        <begin position="413"/>
        <end position="432"/>
    </location>
</feature>
<organism evidence="10 11">
    <name type="scientific">Sclerotinia sclerotiorum (strain ATCC 18683 / 1980 / Ss-1)</name>
    <name type="common">White mold</name>
    <name type="synonym">Whetzelinia sclerotiorum</name>
    <dbReference type="NCBI Taxonomy" id="665079"/>
    <lineage>
        <taxon>Eukaryota</taxon>
        <taxon>Fungi</taxon>
        <taxon>Dikarya</taxon>
        <taxon>Ascomycota</taxon>
        <taxon>Pezizomycotina</taxon>
        <taxon>Leotiomycetes</taxon>
        <taxon>Helotiales</taxon>
        <taxon>Sclerotiniaceae</taxon>
        <taxon>Sclerotinia</taxon>
    </lineage>
</organism>
<proteinExistence type="inferred from homology"/>
<dbReference type="PANTHER" id="PTHR23511:SF5">
    <property type="entry name" value="MAJOR FACILITATOR-TYPE TRANSPORTER HXNZ-RELATED"/>
    <property type="match status" value="1"/>
</dbReference>
<dbReference type="GO" id="GO:0022857">
    <property type="term" value="F:transmembrane transporter activity"/>
    <property type="evidence" value="ECO:0007669"/>
    <property type="project" value="InterPro"/>
</dbReference>
<dbReference type="OMA" id="PTWIGVC"/>
<keyword evidence="6 8" id="KW-0472">Membrane</keyword>
<feature type="transmembrane region" description="Helical" evidence="8">
    <location>
        <begin position="462"/>
        <end position="484"/>
    </location>
</feature>
<dbReference type="CDD" id="cd17316">
    <property type="entry name" value="MFS_SV2_like"/>
    <property type="match status" value="1"/>
</dbReference>
<evidence type="ECO:0000256" key="6">
    <source>
        <dbReference type="ARBA" id="ARBA00023136"/>
    </source>
</evidence>
<evidence type="ECO:0000313" key="11">
    <source>
        <dbReference type="Proteomes" id="UP000001312"/>
    </source>
</evidence>
<feature type="transmembrane region" description="Helical" evidence="8">
    <location>
        <begin position="106"/>
        <end position="129"/>
    </location>
</feature>
<feature type="transmembrane region" description="Helical" evidence="8">
    <location>
        <begin position="171"/>
        <end position="190"/>
    </location>
</feature>
<feature type="transmembrane region" description="Helical" evidence="8">
    <location>
        <begin position="504"/>
        <end position="520"/>
    </location>
</feature>
<evidence type="ECO:0000313" key="10">
    <source>
        <dbReference type="EMBL" id="EDN91555.1"/>
    </source>
</evidence>
<comment type="similarity">
    <text evidence="2">Belongs to the major facilitator superfamily.</text>
</comment>
<dbReference type="InterPro" id="IPR005828">
    <property type="entry name" value="MFS_sugar_transport-like"/>
</dbReference>
<dbReference type="SUPFAM" id="SSF103473">
    <property type="entry name" value="MFS general substrate transporter"/>
    <property type="match status" value="1"/>
</dbReference>
<dbReference type="KEGG" id="ssl:SS1G_00958"/>
<dbReference type="FunFam" id="1.20.1250.20:FF:000171">
    <property type="entry name" value="MFS general substrate transporter"/>
    <property type="match status" value="1"/>
</dbReference>
<feature type="transmembrane region" description="Helical" evidence="8">
    <location>
        <begin position="374"/>
        <end position="393"/>
    </location>
</feature>
<evidence type="ECO:0000256" key="1">
    <source>
        <dbReference type="ARBA" id="ARBA00004141"/>
    </source>
</evidence>
<reference evidence="11" key="1">
    <citation type="journal article" date="2011" name="PLoS Genet.">
        <title>Genomic analysis of the necrotrophic fungal pathogens Sclerotinia sclerotiorum and Botrytis cinerea.</title>
        <authorList>
            <person name="Amselem J."/>
            <person name="Cuomo C.A."/>
            <person name="van Kan J.A."/>
            <person name="Viaud M."/>
            <person name="Benito E.P."/>
            <person name="Couloux A."/>
            <person name="Coutinho P.M."/>
            <person name="de Vries R.P."/>
            <person name="Dyer P.S."/>
            <person name="Fillinger S."/>
            <person name="Fournier E."/>
            <person name="Gout L."/>
            <person name="Hahn M."/>
            <person name="Kohn L."/>
            <person name="Lapalu N."/>
            <person name="Plummer K.M."/>
            <person name="Pradier J.M."/>
            <person name="Quevillon E."/>
            <person name="Sharon A."/>
            <person name="Simon A."/>
            <person name="ten Have A."/>
            <person name="Tudzynski B."/>
            <person name="Tudzynski P."/>
            <person name="Wincker P."/>
            <person name="Andrew M."/>
            <person name="Anthouard V."/>
            <person name="Beever R.E."/>
            <person name="Beffa R."/>
            <person name="Benoit I."/>
            <person name="Bouzid O."/>
            <person name="Brault B."/>
            <person name="Chen Z."/>
            <person name="Choquer M."/>
            <person name="Collemare J."/>
            <person name="Cotton P."/>
            <person name="Danchin E.G."/>
            <person name="Da Silva C."/>
            <person name="Gautier A."/>
            <person name="Giraud C."/>
            <person name="Giraud T."/>
            <person name="Gonzalez C."/>
            <person name="Grossetete S."/>
            <person name="Guldener U."/>
            <person name="Henrissat B."/>
            <person name="Howlett B.J."/>
            <person name="Kodira C."/>
            <person name="Kretschmer M."/>
            <person name="Lappartient A."/>
            <person name="Leroch M."/>
            <person name="Levis C."/>
            <person name="Mauceli E."/>
            <person name="Neuveglise C."/>
            <person name="Oeser B."/>
            <person name="Pearson M."/>
            <person name="Poulain J."/>
            <person name="Poussereau N."/>
            <person name="Quesneville H."/>
            <person name="Rascle C."/>
            <person name="Schumacher J."/>
            <person name="Segurens B."/>
            <person name="Sexton A."/>
            <person name="Silva E."/>
            <person name="Sirven C."/>
            <person name="Soanes D.M."/>
            <person name="Talbot N.J."/>
            <person name="Templeton M."/>
            <person name="Yandava C."/>
            <person name="Yarden O."/>
            <person name="Zeng Q."/>
            <person name="Rollins J.A."/>
            <person name="Lebrun M.H."/>
            <person name="Dickman M."/>
        </authorList>
    </citation>
    <scope>NUCLEOTIDE SEQUENCE [LARGE SCALE GENOMIC DNA]</scope>
    <source>
        <strain evidence="11">ATCC 18683 / 1980 / Ss-1</strain>
    </source>
</reference>
<feature type="transmembrane region" description="Helical" evidence="8">
    <location>
        <begin position="526"/>
        <end position="545"/>
    </location>
</feature>
<feature type="region of interest" description="Disordered" evidence="7">
    <location>
        <begin position="26"/>
        <end position="66"/>
    </location>
</feature>
<protein>
    <recommendedName>
        <fullName evidence="9">Major facilitator superfamily (MFS) profile domain-containing protein</fullName>
    </recommendedName>
</protein>
<feature type="transmembrane region" description="Helical" evidence="8">
    <location>
        <begin position="229"/>
        <end position="252"/>
    </location>
</feature>
<dbReference type="eggNOG" id="KOG0253">
    <property type="taxonomic scope" value="Eukaryota"/>
</dbReference>
<dbReference type="PROSITE" id="PS50850">
    <property type="entry name" value="MFS"/>
    <property type="match status" value="1"/>
</dbReference>
<evidence type="ECO:0000256" key="5">
    <source>
        <dbReference type="ARBA" id="ARBA00022989"/>
    </source>
</evidence>
<feature type="compositionally biased region" description="Polar residues" evidence="7">
    <location>
        <begin position="34"/>
        <end position="66"/>
    </location>
</feature>
<feature type="transmembrane region" description="Helical" evidence="8">
    <location>
        <begin position="141"/>
        <end position="162"/>
    </location>
</feature>
<evidence type="ECO:0000256" key="3">
    <source>
        <dbReference type="ARBA" id="ARBA00022448"/>
    </source>
</evidence>
<keyword evidence="3" id="KW-0813">Transport</keyword>
<accession>A7E6N3</accession>
<dbReference type="AlphaFoldDB" id="A7E6N3"/>
<dbReference type="Pfam" id="PF00083">
    <property type="entry name" value="Sugar_tr"/>
    <property type="match status" value="1"/>
</dbReference>
<dbReference type="EMBL" id="CH476621">
    <property type="protein sequence ID" value="EDN91555.1"/>
    <property type="molecule type" value="Genomic_DNA"/>
</dbReference>
<dbReference type="HOGENOM" id="CLU_001265_52_2_1"/>
<gene>
    <name evidence="10" type="ORF">SS1G_00958</name>
</gene>
<keyword evidence="11" id="KW-1185">Reference proteome</keyword>
<dbReference type="RefSeq" id="XP_001598869.1">
    <property type="nucleotide sequence ID" value="XM_001598819.1"/>
</dbReference>
<evidence type="ECO:0000256" key="4">
    <source>
        <dbReference type="ARBA" id="ARBA00022692"/>
    </source>
</evidence>
<dbReference type="Proteomes" id="UP000001312">
    <property type="component" value="Unassembled WGS sequence"/>
</dbReference>
<evidence type="ECO:0000259" key="9">
    <source>
        <dbReference type="PROSITE" id="PS50850"/>
    </source>
</evidence>
<dbReference type="PANTHER" id="PTHR23511">
    <property type="entry name" value="SYNAPTIC VESICLE GLYCOPROTEIN 2"/>
    <property type="match status" value="1"/>
</dbReference>
<name>A7E6N3_SCLS1</name>
<dbReference type="GeneID" id="5495173"/>
<dbReference type="InterPro" id="IPR036259">
    <property type="entry name" value="MFS_trans_sf"/>
</dbReference>
<keyword evidence="5 8" id="KW-1133">Transmembrane helix</keyword>
<sequence>MKLLGIRIGEAKPEYADAIKPLDHVKRLHDVPKNDNQSIEDGPNSQESDGSSPSPGASTQKSTPTIESLRDEVEEMGSWTSGRELKFRIMELAISDIGMGKHQWHLFILCGIGWAADNLWLQGVALILPSLSANFEISEQLVRYATLWFYVGLSLGAAGWGIGSDIVGRRLGFNSTLAITGIFALGLANAPNFTAASIILAAVGFGVGGSLPVDGTMFLEFLPHEKRSYLTLLSIWWPVGQVLTSLLAWLFLGTNFDPSRGWRFFIYSLGGITLAMALARLLFDNVESPKYLLGINKQAEAVRSVRALAHKNGTQTWLAEEILNEIGGTREITEEVKSSTIVKVRQAIASFVPETRKKISPLFGTLQLGINTGLLWFIWTAIGMGYPLFNAFLPQYLSNGHKTEEDSNTYRNYVIISAAAVPGSILACYLVHKAGRRRPMAFATMVAGVFIFLFTLRNDSMFQVGFGCAASFFQNIMFGILYAYTPETFPGPSRGTGCGIAHSLGRLGGICAPLIAANIGPSNPSLPIYLSGGLILAGCLAMYCLRIETKHRHASFDVPKGQCVRKAECTTRRCRARS</sequence>
<evidence type="ECO:0000256" key="7">
    <source>
        <dbReference type="SAM" id="MobiDB-lite"/>
    </source>
</evidence>
<feature type="transmembrane region" description="Helical" evidence="8">
    <location>
        <begin position="196"/>
        <end position="222"/>
    </location>
</feature>
<dbReference type="InterPro" id="IPR020846">
    <property type="entry name" value="MFS_dom"/>
</dbReference>
<dbReference type="GO" id="GO:0016020">
    <property type="term" value="C:membrane"/>
    <property type="evidence" value="ECO:0000318"/>
    <property type="project" value="GO_Central"/>
</dbReference>